<name>A0A542DRF0_AMYCI</name>
<keyword evidence="2 3" id="KW-0326">Glycosidase</keyword>
<sequence>MLGYTVAALTALASTITAPAAAAPATPLCGAAFAIESAGETYQEAFERVDGYYGLESVRVFYPGLPRHWPGKLDAGDRTLTVSFKADPASVTAGRHDEHFRTWFARAPQDVDVYWSYFHEPEDNVLNKGEFTASEYRAAWRHLHALAAEAGNPRLHPTLILMNWTVDPDSGRNWRDFYPGDRYIEVLAWDAYNQITGVTRKYRSAEQIFGDVVTVSRQAGKPFAVAETGSALATGDGGRGRAEWLREISGYLTDRGALWVQYFDLDFTAHGHSDYRLRDHAGKAAWRDFCAG</sequence>
<organism evidence="6 7">
    <name type="scientific">Amycolatopsis cihanbeyliensis</name>
    <dbReference type="NCBI Taxonomy" id="1128664"/>
    <lineage>
        <taxon>Bacteria</taxon>
        <taxon>Bacillati</taxon>
        <taxon>Actinomycetota</taxon>
        <taxon>Actinomycetes</taxon>
        <taxon>Pseudonocardiales</taxon>
        <taxon>Pseudonocardiaceae</taxon>
        <taxon>Amycolatopsis</taxon>
    </lineage>
</organism>
<evidence type="ECO:0000313" key="7">
    <source>
        <dbReference type="Proteomes" id="UP000320876"/>
    </source>
</evidence>
<evidence type="ECO:0000256" key="4">
    <source>
        <dbReference type="SAM" id="SignalP"/>
    </source>
</evidence>
<dbReference type="Pfam" id="PF02156">
    <property type="entry name" value="Glyco_hydro_26"/>
    <property type="match status" value="1"/>
</dbReference>
<dbReference type="Proteomes" id="UP000320876">
    <property type="component" value="Unassembled WGS sequence"/>
</dbReference>
<protein>
    <submittedName>
        <fullName evidence="6">Glycosyl hydrolase family 26</fullName>
    </submittedName>
</protein>
<keyword evidence="1 3" id="KW-0378">Hydrolase</keyword>
<feature type="domain" description="GH26" evidence="5">
    <location>
        <begin position="1"/>
        <end position="292"/>
    </location>
</feature>
<evidence type="ECO:0000256" key="1">
    <source>
        <dbReference type="ARBA" id="ARBA00022801"/>
    </source>
</evidence>
<dbReference type="AlphaFoldDB" id="A0A542DRF0"/>
<keyword evidence="7" id="KW-1185">Reference proteome</keyword>
<feature type="chain" id="PRO_5021835695" evidence="4">
    <location>
        <begin position="23"/>
        <end position="292"/>
    </location>
</feature>
<reference evidence="6 7" key="1">
    <citation type="submission" date="2019-06" db="EMBL/GenBank/DDBJ databases">
        <title>Sequencing the genomes of 1000 actinobacteria strains.</title>
        <authorList>
            <person name="Klenk H.-P."/>
        </authorList>
    </citation>
    <scope>NUCLEOTIDE SEQUENCE [LARGE SCALE GENOMIC DNA]</scope>
    <source>
        <strain evidence="6 7">DSM 45679</strain>
    </source>
</reference>
<proteinExistence type="inferred from homology"/>
<evidence type="ECO:0000256" key="3">
    <source>
        <dbReference type="PROSITE-ProRule" id="PRU01100"/>
    </source>
</evidence>
<evidence type="ECO:0000313" key="6">
    <source>
        <dbReference type="EMBL" id="TQJ05671.1"/>
    </source>
</evidence>
<comment type="similarity">
    <text evidence="3">Belongs to the glycosyl hydrolase 26 family.</text>
</comment>
<dbReference type="InterPro" id="IPR017853">
    <property type="entry name" value="GH"/>
</dbReference>
<dbReference type="PROSITE" id="PS51764">
    <property type="entry name" value="GH26"/>
    <property type="match status" value="1"/>
</dbReference>
<feature type="active site" description="Proton donor" evidence="3">
    <location>
        <position position="120"/>
    </location>
</feature>
<dbReference type="EMBL" id="VFML01000001">
    <property type="protein sequence ID" value="TQJ05671.1"/>
    <property type="molecule type" value="Genomic_DNA"/>
</dbReference>
<dbReference type="InterPro" id="IPR022790">
    <property type="entry name" value="GH26_dom"/>
</dbReference>
<dbReference type="SUPFAM" id="SSF51445">
    <property type="entry name" value="(Trans)glycosidases"/>
    <property type="match status" value="1"/>
</dbReference>
<dbReference type="RefSeq" id="WP_142001163.1">
    <property type="nucleotide sequence ID" value="NZ_VFML01000001.1"/>
</dbReference>
<evidence type="ECO:0000256" key="2">
    <source>
        <dbReference type="ARBA" id="ARBA00023295"/>
    </source>
</evidence>
<dbReference type="Gene3D" id="3.20.20.80">
    <property type="entry name" value="Glycosidases"/>
    <property type="match status" value="1"/>
</dbReference>
<accession>A0A542DRF0</accession>
<comment type="caution">
    <text evidence="6">The sequence shown here is derived from an EMBL/GenBank/DDBJ whole genome shotgun (WGS) entry which is preliminary data.</text>
</comment>
<feature type="active site" description="Nucleophile" evidence="3">
    <location>
        <position position="227"/>
    </location>
</feature>
<dbReference type="OrthoDB" id="9816550at2"/>
<dbReference type="GO" id="GO:0004553">
    <property type="term" value="F:hydrolase activity, hydrolyzing O-glycosyl compounds"/>
    <property type="evidence" value="ECO:0007669"/>
    <property type="project" value="InterPro"/>
</dbReference>
<evidence type="ECO:0000259" key="5">
    <source>
        <dbReference type="PROSITE" id="PS51764"/>
    </source>
</evidence>
<gene>
    <name evidence="6" type="ORF">FB471_5508</name>
</gene>
<keyword evidence="4" id="KW-0732">Signal</keyword>
<feature type="signal peptide" evidence="4">
    <location>
        <begin position="1"/>
        <end position="22"/>
    </location>
</feature>